<dbReference type="EMBL" id="JANAKD010000419">
    <property type="protein sequence ID" value="KAJ3494067.1"/>
    <property type="molecule type" value="Genomic_DNA"/>
</dbReference>
<comment type="caution">
    <text evidence="1">The sequence shown here is derived from an EMBL/GenBank/DDBJ whole genome shotgun (WGS) entry which is preliminary data.</text>
</comment>
<dbReference type="Proteomes" id="UP001148737">
    <property type="component" value="Unassembled WGS sequence"/>
</dbReference>
<reference evidence="1" key="1">
    <citation type="submission" date="2022-07" db="EMBL/GenBank/DDBJ databases">
        <title>Genome Sequence of Lecanicillium saksenae.</title>
        <authorList>
            <person name="Buettner E."/>
        </authorList>
    </citation>
    <scope>NUCLEOTIDE SEQUENCE</scope>
    <source>
        <strain evidence="1">VT-O1</strain>
    </source>
</reference>
<protein>
    <submittedName>
        <fullName evidence="1">Uncharacterized protein</fullName>
    </submittedName>
</protein>
<sequence>MAEAATEGFATGPPGIQIATSTTTGLRKARPQLGRGGAENSRQPTAVQPCRQSWSVCMVCANKAAVDEVASQLERAHPERWGPKMAGQGRERGASGQQVGVDERLPADTKLRFHKNRCELILLDEQGLNLEGNIKRTSALCENGFFSVLSVAKQAQARQAHLPAIHIHHPPAMSPSPSGRSRCAAGVERQKKWAPKVRTGCHTCRQRRVKCDERKPECRRCMNLKVDCHYSLVPAARPPVASVLPMAGGLIREPVTSPFPSRLETSGYELEMFSVFRNETVHSLGTFNRDFWATSVPRAAQAYPSLWHACLALAAVQQRVKAPIDEDRPEDASLAISQRHYVFALDQFNRSIACMADRLKKAEPLTYADKQIVLFTNVIYVGLCNILGDTKQAISHLKNITDLIGQFRFGEDTDTKSSSRGILPYPELLAVLAFMDGQSGDFDEIADRFEREFVVSVPSYESFSSVTEAYLAFLVIMFDGLKPLNYADHCTPLGRISLLTGKLEDYKVRLAEFEYRELHKGISKADLKCIAELRLYIRYFDAYFSTWSNTTRTGWIKAEFQFEQLLDDIQQVLLERRQETKMNFKSQNLESRDELLPALRTRAQSFAFCLTPSTLLHEILRVAFTPRARFKAQELMKRYPYQEGALDSDFLVGRYEAFTHFMLRARERTLPAQRHGCPTRRTYSDTAMDPDGPFNGSQDCECLEGAFICRDHRVQYFLIEVINGEEFLRVQSQYDRRYGLEGEVFEYLADVD</sequence>
<organism evidence="1 2">
    <name type="scientific">Lecanicillium saksenae</name>
    <dbReference type="NCBI Taxonomy" id="468837"/>
    <lineage>
        <taxon>Eukaryota</taxon>
        <taxon>Fungi</taxon>
        <taxon>Dikarya</taxon>
        <taxon>Ascomycota</taxon>
        <taxon>Pezizomycotina</taxon>
        <taxon>Sordariomycetes</taxon>
        <taxon>Hypocreomycetidae</taxon>
        <taxon>Hypocreales</taxon>
        <taxon>Cordycipitaceae</taxon>
        <taxon>Lecanicillium</taxon>
    </lineage>
</organism>
<evidence type="ECO:0000313" key="2">
    <source>
        <dbReference type="Proteomes" id="UP001148737"/>
    </source>
</evidence>
<name>A0ACC1QVM5_9HYPO</name>
<gene>
    <name evidence="1" type="ORF">NLG97_g4318</name>
</gene>
<proteinExistence type="predicted"/>
<keyword evidence="2" id="KW-1185">Reference proteome</keyword>
<evidence type="ECO:0000313" key="1">
    <source>
        <dbReference type="EMBL" id="KAJ3494067.1"/>
    </source>
</evidence>
<accession>A0ACC1QVM5</accession>